<dbReference type="InterPro" id="IPR052161">
    <property type="entry name" value="Mycobact_Acyl-CoA_DH"/>
</dbReference>
<evidence type="ECO:0000256" key="3">
    <source>
        <dbReference type="ARBA" id="ARBA00022630"/>
    </source>
</evidence>
<dbReference type="PANTHER" id="PTHR43292:SF3">
    <property type="entry name" value="ACYL-COA DEHYDROGENASE FADE29"/>
    <property type="match status" value="1"/>
</dbReference>
<evidence type="ECO:0000256" key="5">
    <source>
        <dbReference type="ARBA" id="ARBA00023002"/>
    </source>
</evidence>
<feature type="domain" description="Acyl-CoA dehydrogenase/oxidase N-terminal" evidence="8">
    <location>
        <begin position="7"/>
        <end position="119"/>
    </location>
</feature>
<dbReference type="RefSeq" id="WP_094847839.1">
    <property type="nucleotide sequence ID" value="NZ_NEVJ01000003.1"/>
</dbReference>
<name>A0A261R365_9BORD</name>
<dbReference type="Pfam" id="PF02771">
    <property type="entry name" value="Acyl-CoA_dh_N"/>
    <property type="match status" value="1"/>
</dbReference>
<keyword evidence="4" id="KW-0274">FAD</keyword>
<dbReference type="FunFam" id="2.40.110.10:FF:000011">
    <property type="entry name" value="Acyl-CoA dehydrogenase FadE34"/>
    <property type="match status" value="1"/>
</dbReference>
<reference evidence="9" key="1">
    <citation type="submission" date="2017-05" db="EMBL/GenBank/DDBJ databases">
        <title>Complete and WGS of Bordetella genogroups.</title>
        <authorList>
            <person name="Spilker T."/>
            <person name="Lipuma J."/>
        </authorList>
    </citation>
    <scope>NUCLEOTIDE SEQUENCE</scope>
    <source>
        <strain evidence="9">AU21707</strain>
    </source>
</reference>
<dbReference type="InterPro" id="IPR013786">
    <property type="entry name" value="AcylCoA_DH/ox_N"/>
</dbReference>
<dbReference type="Gene3D" id="2.40.110.10">
    <property type="entry name" value="Butyryl-CoA Dehydrogenase, subunit A, domain 2"/>
    <property type="match status" value="1"/>
</dbReference>
<dbReference type="OrthoDB" id="9770681at2"/>
<dbReference type="GO" id="GO:0005886">
    <property type="term" value="C:plasma membrane"/>
    <property type="evidence" value="ECO:0007669"/>
    <property type="project" value="TreeGrafter"/>
</dbReference>
<dbReference type="InterPro" id="IPR037069">
    <property type="entry name" value="AcylCoA_DH/ox_N_sf"/>
</dbReference>
<dbReference type="Pfam" id="PF02770">
    <property type="entry name" value="Acyl-CoA_dh_M"/>
    <property type="match status" value="1"/>
</dbReference>
<dbReference type="InterPro" id="IPR046373">
    <property type="entry name" value="Acyl-CoA_Oxase/DH_mid-dom_sf"/>
</dbReference>
<dbReference type="AlphaFoldDB" id="A0A261R365"/>
<evidence type="ECO:0000259" key="8">
    <source>
        <dbReference type="Pfam" id="PF02771"/>
    </source>
</evidence>
<sequence>MMLRAESPEQAAFRLEVRDWLRKHVPASLRHATFRPEREEAMRWYRTLSRRGWIAPHWPREHGGMGATPMEQLILMEEMAVAGTPDIPTQGLNHIGPLLIARGTPAQRARHLPAILAGDAIWCQGYSEPGAGSDLASLATRAEPRDGNLVINGHKIWTTWGHHADWMFALVRTSKEGKPRDGITFVLIPMDTPGIRRRPIRTIAGDDEFAEVFFDDVAVPLENVVGELNRGWDVATAVLSEERLRIGSPAQALRARERLRMMLRAAPADGVPACLREEAALAEVEVQALCAAYLEAAEAGEACGAREGGVDSAYLKLLATDTVHLLLDLARRVAGPAAALRDPVRHGDDLLDATQMFLQARRLGIYGGSSEVQRGIIATRVLGLPPAGSKG</sequence>
<dbReference type="SUPFAM" id="SSF47203">
    <property type="entry name" value="Acyl-CoA dehydrogenase C-terminal domain-like"/>
    <property type="match status" value="1"/>
</dbReference>
<dbReference type="InterPro" id="IPR006091">
    <property type="entry name" value="Acyl-CoA_Oxase/DH_mid-dom"/>
</dbReference>
<organism evidence="9 10">
    <name type="scientific">Bordetella genomosp. 9</name>
    <dbReference type="NCBI Taxonomy" id="1416803"/>
    <lineage>
        <taxon>Bacteria</taxon>
        <taxon>Pseudomonadati</taxon>
        <taxon>Pseudomonadota</taxon>
        <taxon>Betaproteobacteria</taxon>
        <taxon>Burkholderiales</taxon>
        <taxon>Alcaligenaceae</taxon>
        <taxon>Bordetella</taxon>
    </lineage>
</organism>
<feature type="domain" description="Acyl-CoA oxidase/dehydrogenase middle" evidence="7">
    <location>
        <begin position="123"/>
        <end position="217"/>
    </location>
</feature>
<comment type="caution">
    <text evidence="9">The sequence shown here is derived from an EMBL/GenBank/DDBJ whole genome shotgun (WGS) entry which is preliminary data.</text>
</comment>
<keyword evidence="5" id="KW-0560">Oxidoreductase</keyword>
<dbReference type="GO" id="GO:0050660">
    <property type="term" value="F:flavin adenine dinucleotide binding"/>
    <property type="evidence" value="ECO:0007669"/>
    <property type="project" value="InterPro"/>
</dbReference>
<dbReference type="Gene3D" id="1.20.140.10">
    <property type="entry name" value="Butyryl-CoA Dehydrogenase, subunit A, domain 3"/>
    <property type="match status" value="1"/>
</dbReference>
<dbReference type="Gene3D" id="1.10.540.10">
    <property type="entry name" value="Acyl-CoA dehydrogenase/oxidase, N-terminal domain"/>
    <property type="match status" value="1"/>
</dbReference>
<dbReference type="InterPro" id="IPR009100">
    <property type="entry name" value="AcylCoA_DH/oxidase_NM_dom_sf"/>
</dbReference>
<evidence type="ECO:0000259" key="6">
    <source>
        <dbReference type="Pfam" id="PF00441"/>
    </source>
</evidence>
<dbReference type="SUPFAM" id="SSF56645">
    <property type="entry name" value="Acyl-CoA dehydrogenase NM domain-like"/>
    <property type="match status" value="1"/>
</dbReference>
<dbReference type="InterPro" id="IPR036250">
    <property type="entry name" value="AcylCo_DH-like_C"/>
</dbReference>
<dbReference type="EMBL" id="NEVJ01000003">
    <property type="protein sequence ID" value="OZI19167.1"/>
    <property type="molecule type" value="Genomic_DNA"/>
</dbReference>
<feature type="domain" description="Acyl-CoA dehydrogenase/oxidase C-terminal" evidence="6">
    <location>
        <begin position="229"/>
        <end position="382"/>
    </location>
</feature>
<gene>
    <name evidence="9" type="ORF">CAL26_16060</name>
</gene>
<evidence type="ECO:0000256" key="1">
    <source>
        <dbReference type="ARBA" id="ARBA00001974"/>
    </source>
</evidence>
<comment type="cofactor">
    <cofactor evidence="1">
        <name>FAD</name>
        <dbReference type="ChEBI" id="CHEBI:57692"/>
    </cofactor>
</comment>
<dbReference type="InterPro" id="IPR009075">
    <property type="entry name" value="AcylCo_DH/oxidase_C"/>
</dbReference>
<evidence type="ECO:0000259" key="7">
    <source>
        <dbReference type="Pfam" id="PF02770"/>
    </source>
</evidence>
<evidence type="ECO:0000313" key="9">
    <source>
        <dbReference type="EMBL" id="OZI19167.1"/>
    </source>
</evidence>
<dbReference type="PANTHER" id="PTHR43292">
    <property type="entry name" value="ACYL-COA DEHYDROGENASE"/>
    <property type="match status" value="1"/>
</dbReference>
<evidence type="ECO:0008006" key="11">
    <source>
        <dbReference type="Google" id="ProtNLM"/>
    </source>
</evidence>
<evidence type="ECO:0000256" key="4">
    <source>
        <dbReference type="ARBA" id="ARBA00022827"/>
    </source>
</evidence>
<comment type="similarity">
    <text evidence="2">Belongs to the acyl-CoA dehydrogenase family.</text>
</comment>
<dbReference type="GO" id="GO:0016627">
    <property type="term" value="F:oxidoreductase activity, acting on the CH-CH group of donors"/>
    <property type="evidence" value="ECO:0007669"/>
    <property type="project" value="InterPro"/>
</dbReference>
<evidence type="ECO:0000313" key="10">
    <source>
        <dbReference type="Proteomes" id="UP000216857"/>
    </source>
</evidence>
<keyword evidence="10" id="KW-1185">Reference proteome</keyword>
<proteinExistence type="inferred from homology"/>
<evidence type="ECO:0000256" key="2">
    <source>
        <dbReference type="ARBA" id="ARBA00009347"/>
    </source>
</evidence>
<dbReference type="Proteomes" id="UP000216857">
    <property type="component" value="Unassembled WGS sequence"/>
</dbReference>
<dbReference type="Pfam" id="PF00441">
    <property type="entry name" value="Acyl-CoA_dh_1"/>
    <property type="match status" value="1"/>
</dbReference>
<protein>
    <recommendedName>
        <fullName evidence="11">Acyl-CoA dehydrogenase</fullName>
    </recommendedName>
</protein>
<keyword evidence="3" id="KW-0285">Flavoprotein</keyword>
<accession>A0A261R365</accession>